<dbReference type="AlphaFoldDB" id="A0A840NDC1"/>
<sequence>MNKIWTTALGGVLTAALLTGCGAQQGGHEGHGASSGAQQEARHGAAAADIAFAQGMIPHHQQALDMARLAPQRAGSPEVRDLAARIEAAQGPEITTLTGWLRNWGAPAGGGGHEHHGMPGVMTADQLAALAASGGAEFDRLFLELMIAHHQGAVEMARTELAEGTDPAARELATSITTAQQSEIEEMRGLLARR</sequence>
<dbReference type="RefSeq" id="WP_184479875.1">
    <property type="nucleotide sequence ID" value="NZ_JACHIV010000001.1"/>
</dbReference>
<proteinExistence type="predicted"/>
<dbReference type="PROSITE" id="PS51257">
    <property type="entry name" value="PROKAR_LIPOPROTEIN"/>
    <property type="match status" value="1"/>
</dbReference>
<dbReference type="InterPro" id="IPR012347">
    <property type="entry name" value="Ferritin-like"/>
</dbReference>
<comment type="caution">
    <text evidence="2">The sequence shown here is derived from an EMBL/GenBank/DDBJ whole genome shotgun (WGS) entry which is preliminary data.</text>
</comment>
<dbReference type="PANTHER" id="PTHR36933">
    <property type="entry name" value="SLL0788 PROTEIN"/>
    <property type="match status" value="1"/>
</dbReference>
<keyword evidence="3" id="KW-1185">Reference proteome</keyword>
<accession>A0A840NDC1</accession>
<evidence type="ECO:0000259" key="1">
    <source>
        <dbReference type="Pfam" id="PF03713"/>
    </source>
</evidence>
<dbReference type="PANTHER" id="PTHR36933:SF1">
    <property type="entry name" value="SLL0788 PROTEIN"/>
    <property type="match status" value="1"/>
</dbReference>
<dbReference type="Proteomes" id="UP000580474">
    <property type="component" value="Unassembled WGS sequence"/>
</dbReference>
<evidence type="ECO:0000313" key="2">
    <source>
        <dbReference type="EMBL" id="MBB5070326.1"/>
    </source>
</evidence>
<dbReference type="Gene3D" id="1.20.1260.10">
    <property type="match status" value="1"/>
</dbReference>
<name>A0A840NDC1_9PSEU</name>
<dbReference type="InterPro" id="IPR005183">
    <property type="entry name" value="DUF305_CopM-like"/>
</dbReference>
<dbReference type="EMBL" id="JACHIV010000001">
    <property type="protein sequence ID" value="MBB5070326.1"/>
    <property type="molecule type" value="Genomic_DNA"/>
</dbReference>
<organism evidence="2 3">
    <name type="scientific">Saccharopolyspora gloriosae</name>
    <dbReference type="NCBI Taxonomy" id="455344"/>
    <lineage>
        <taxon>Bacteria</taxon>
        <taxon>Bacillati</taxon>
        <taxon>Actinomycetota</taxon>
        <taxon>Actinomycetes</taxon>
        <taxon>Pseudonocardiales</taxon>
        <taxon>Pseudonocardiaceae</taxon>
        <taxon>Saccharopolyspora</taxon>
    </lineage>
</organism>
<gene>
    <name evidence="2" type="ORF">BJ969_003414</name>
</gene>
<dbReference type="Pfam" id="PF03713">
    <property type="entry name" value="DUF305"/>
    <property type="match status" value="1"/>
</dbReference>
<reference evidence="2 3" key="1">
    <citation type="submission" date="2020-08" db="EMBL/GenBank/DDBJ databases">
        <title>Sequencing the genomes of 1000 actinobacteria strains.</title>
        <authorList>
            <person name="Klenk H.-P."/>
        </authorList>
    </citation>
    <scope>NUCLEOTIDE SEQUENCE [LARGE SCALE GENOMIC DNA]</scope>
    <source>
        <strain evidence="2 3">DSM 45582</strain>
    </source>
</reference>
<evidence type="ECO:0000313" key="3">
    <source>
        <dbReference type="Proteomes" id="UP000580474"/>
    </source>
</evidence>
<feature type="domain" description="DUF305" evidence="1">
    <location>
        <begin position="49"/>
        <end position="191"/>
    </location>
</feature>
<protein>
    <submittedName>
        <fullName evidence="2">Uncharacterized protein (DUF305 family)</fullName>
    </submittedName>
</protein>